<dbReference type="SUPFAM" id="SSF55729">
    <property type="entry name" value="Acyl-CoA N-acyltransferases (Nat)"/>
    <property type="match status" value="1"/>
</dbReference>
<gene>
    <name evidence="2" type="ORF">K1I37_13850</name>
</gene>
<dbReference type="RefSeq" id="WP_031219300.1">
    <property type="nucleotide sequence ID" value="NZ_AURB01000194.1"/>
</dbReference>
<evidence type="ECO:0000313" key="3">
    <source>
        <dbReference type="Proteomes" id="UP000829401"/>
    </source>
</evidence>
<accession>A0A9E6ZUT7</accession>
<dbReference type="GO" id="GO:0016747">
    <property type="term" value="F:acyltransferase activity, transferring groups other than amino-acyl groups"/>
    <property type="evidence" value="ECO:0007669"/>
    <property type="project" value="InterPro"/>
</dbReference>
<dbReference type="Gene3D" id="3.40.630.30">
    <property type="match status" value="1"/>
</dbReference>
<feature type="domain" description="N-acetyltransferase" evidence="1">
    <location>
        <begin position="2"/>
        <end position="167"/>
    </location>
</feature>
<dbReference type="Pfam" id="PF00583">
    <property type="entry name" value="Acetyltransf_1"/>
    <property type="match status" value="1"/>
</dbReference>
<dbReference type="Proteomes" id="UP000829401">
    <property type="component" value="Chromosome"/>
</dbReference>
<proteinExistence type="predicted"/>
<dbReference type="PROSITE" id="PS51186">
    <property type="entry name" value="GNAT"/>
    <property type="match status" value="1"/>
</dbReference>
<evidence type="ECO:0000313" key="2">
    <source>
        <dbReference type="EMBL" id="UNO50900.1"/>
    </source>
</evidence>
<dbReference type="InterPro" id="IPR000182">
    <property type="entry name" value="GNAT_dom"/>
</dbReference>
<keyword evidence="3" id="KW-1185">Reference proteome</keyword>
<dbReference type="OrthoDB" id="9773249at2"/>
<dbReference type="CDD" id="cd04301">
    <property type="entry name" value="NAT_SF"/>
    <property type="match status" value="1"/>
</dbReference>
<dbReference type="EMBL" id="CP080467">
    <property type="protein sequence ID" value="UNO50900.1"/>
    <property type="molecule type" value="Genomic_DNA"/>
</dbReference>
<dbReference type="AlphaFoldDB" id="A0A9E6ZUT7"/>
<reference evidence="3" key="1">
    <citation type="journal article" date="2022" name="G3 (Bethesda)">
        <title>Unveiling the complete genome sequence of Alicyclobacillus acidoterrestris DSM 3922T, a taint-producing strain.</title>
        <authorList>
            <person name="Leonardo I.C."/>
            <person name="Barreto Crespo M.T."/>
            <person name="Gaspar F.B."/>
        </authorList>
    </citation>
    <scope>NUCLEOTIDE SEQUENCE [LARGE SCALE GENOMIC DNA]</scope>
    <source>
        <strain evidence="3">DSM 3922</strain>
    </source>
</reference>
<dbReference type="InterPro" id="IPR016181">
    <property type="entry name" value="Acyl_CoA_acyltransferase"/>
</dbReference>
<organism evidence="2 3">
    <name type="scientific">Alicyclobacillus acidoterrestris (strain ATCC 49025 / DSM 3922 / CIP 106132 / NCIMB 13137 / GD3B)</name>
    <dbReference type="NCBI Taxonomy" id="1356854"/>
    <lineage>
        <taxon>Bacteria</taxon>
        <taxon>Bacillati</taxon>
        <taxon>Bacillota</taxon>
        <taxon>Bacilli</taxon>
        <taxon>Bacillales</taxon>
        <taxon>Alicyclobacillaceae</taxon>
        <taxon>Alicyclobacillus</taxon>
    </lineage>
</organism>
<dbReference type="KEGG" id="aaco:K1I37_13850"/>
<dbReference type="PANTHER" id="PTHR43072">
    <property type="entry name" value="N-ACETYLTRANSFERASE"/>
    <property type="match status" value="1"/>
</dbReference>
<evidence type="ECO:0000259" key="1">
    <source>
        <dbReference type="PROSITE" id="PS51186"/>
    </source>
</evidence>
<name>A0A9E6ZUT7_ALIAG</name>
<protein>
    <submittedName>
        <fullName evidence="2">GNAT family N-acetyltransferase</fullName>
    </submittedName>
</protein>
<sequence length="167" mass="18983">MVHVRKIAMEDAEAYLQLCRQLDEETSFMLYEPGERETTVPEERARLASMFGRDNQTAFVAEVDGRIVGHIQAMGGHVRRNRRTVYLVIGILQAYTGQGIGTALFRAVEAWARTVGVHRLELTVMTHNEAAIGLYRKMGFQIEGTARETLFVDGRYVDEYWMAKLLA</sequence>
<dbReference type="PANTHER" id="PTHR43072:SF52">
    <property type="entry name" value="GCN5-RELATED N-ACETYLTRANSFERASE"/>
    <property type="match status" value="1"/>
</dbReference>